<dbReference type="AlphaFoldDB" id="A0A6C0HXP2"/>
<dbReference type="PANTHER" id="PTHR46193">
    <property type="entry name" value="6-PHOSPHOGLUCONATE PHOSPHATASE"/>
    <property type="match status" value="1"/>
</dbReference>
<name>A0A6C0HXP2_9ZZZZ</name>
<dbReference type="InterPro" id="IPR041492">
    <property type="entry name" value="HAD_2"/>
</dbReference>
<evidence type="ECO:0000256" key="3">
    <source>
        <dbReference type="ARBA" id="ARBA00022842"/>
    </source>
</evidence>
<dbReference type="InterPro" id="IPR051600">
    <property type="entry name" value="Beta-PGM-like"/>
</dbReference>
<reference evidence="5" key="1">
    <citation type="journal article" date="2020" name="Nature">
        <title>Giant virus diversity and host interactions through global metagenomics.</title>
        <authorList>
            <person name="Schulz F."/>
            <person name="Roux S."/>
            <person name="Paez-Espino D."/>
            <person name="Jungbluth S."/>
            <person name="Walsh D.A."/>
            <person name="Denef V.J."/>
            <person name="McMahon K.D."/>
            <person name="Konstantinidis K.T."/>
            <person name="Eloe-Fadrosh E.A."/>
            <person name="Kyrpides N.C."/>
            <person name="Woyke T."/>
        </authorList>
    </citation>
    <scope>NUCLEOTIDE SEQUENCE</scope>
    <source>
        <strain evidence="5">GVMAG-M-3300023184-17</strain>
    </source>
</reference>
<dbReference type="SFLD" id="SFLDG01129">
    <property type="entry name" value="C1.5:_HAD__Beta-PGM__Phosphata"/>
    <property type="match status" value="1"/>
</dbReference>
<evidence type="ECO:0000256" key="4">
    <source>
        <dbReference type="ARBA" id="ARBA00023277"/>
    </source>
</evidence>
<keyword evidence="2" id="KW-0479">Metal-binding</keyword>
<accession>A0A6C0HXP2</accession>
<comment type="cofactor">
    <cofactor evidence="1">
        <name>Mg(2+)</name>
        <dbReference type="ChEBI" id="CHEBI:18420"/>
    </cofactor>
</comment>
<evidence type="ECO:0000256" key="2">
    <source>
        <dbReference type="ARBA" id="ARBA00022723"/>
    </source>
</evidence>
<proteinExistence type="predicted"/>
<keyword evidence="4" id="KW-0119">Carbohydrate metabolism</keyword>
<evidence type="ECO:0000256" key="1">
    <source>
        <dbReference type="ARBA" id="ARBA00001946"/>
    </source>
</evidence>
<dbReference type="Gene3D" id="1.10.150.240">
    <property type="entry name" value="Putative phosphatase, domain 2"/>
    <property type="match status" value="1"/>
</dbReference>
<dbReference type="GO" id="GO:0003824">
    <property type="term" value="F:catalytic activity"/>
    <property type="evidence" value="ECO:0007669"/>
    <property type="project" value="UniProtKB-ARBA"/>
</dbReference>
<dbReference type="GO" id="GO:0046872">
    <property type="term" value="F:metal ion binding"/>
    <property type="evidence" value="ECO:0007669"/>
    <property type="project" value="UniProtKB-KW"/>
</dbReference>
<evidence type="ECO:0000313" key="5">
    <source>
        <dbReference type="EMBL" id="QHT85548.1"/>
    </source>
</evidence>
<dbReference type="InterPro" id="IPR023214">
    <property type="entry name" value="HAD_sf"/>
</dbReference>
<dbReference type="InterPro" id="IPR023198">
    <property type="entry name" value="PGP-like_dom2"/>
</dbReference>
<dbReference type="InterPro" id="IPR036412">
    <property type="entry name" value="HAD-like_sf"/>
</dbReference>
<sequence length="196" mass="22783">MYKYYLFDLDGVLADTTMIQYESTREAIKRIKNADFLKEDVWSNIFMSTITTYDKLHKLYECNLISYEEIDIIYNEKKKIADSKFEMLEKEEEKIKLFTCLKQKGSNIAVVTNGNKRSSEIILKRIGLFDYIDIIISNNDVVHKKPHSEPYIRAMLHFGGKLEEYVIFEDSECGLTSAYGTGCKVNHVKNCIISLD</sequence>
<organism evidence="5">
    <name type="scientific">viral metagenome</name>
    <dbReference type="NCBI Taxonomy" id="1070528"/>
    <lineage>
        <taxon>unclassified sequences</taxon>
        <taxon>metagenomes</taxon>
        <taxon>organismal metagenomes</taxon>
    </lineage>
</organism>
<dbReference type="Gene3D" id="3.40.50.1000">
    <property type="entry name" value="HAD superfamily/HAD-like"/>
    <property type="match status" value="1"/>
</dbReference>
<dbReference type="EMBL" id="MN740042">
    <property type="protein sequence ID" value="QHT85548.1"/>
    <property type="molecule type" value="Genomic_DNA"/>
</dbReference>
<dbReference type="Pfam" id="PF13419">
    <property type="entry name" value="HAD_2"/>
    <property type="match status" value="1"/>
</dbReference>
<protein>
    <submittedName>
        <fullName evidence="5">Uncharacterized protein</fullName>
    </submittedName>
</protein>
<dbReference type="SUPFAM" id="SSF56784">
    <property type="entry name" value="HAD-like"/>
    <property type="match status" value="1"/>
</dbReference>
<keyword evidence="3" id="KW-0460">Magnesium</keyword>
<dbReference type="PANTHER" id="PTHR46193:SF18">
    <property type="entry name" value="HEXITOL PHOSPHATASE B"/>
    <property type="match status" value="1"/>
</dbReference>
<dbReference type="SFLD" id="SFLDS00003">
    <property type="entry name" value="Haloacid_Dehalogenase"/>
    <property type="match status" value="1"/>
</dbReference>